<dbReference type="RefSeq" id="WP_110257657.1">
    <property type="nucleotide sequence ID" value="NZ_QJKB01000012.1"/>
</dbReference>
<sequence>MHIFTHRIGLAVLVLSSLFCSLSQAADTEGQSFATDDKQVKFWAADKPEKTEEILPDRKGAPYKRTTYTMEAEGCMMMMGILEFKRNDPSAAGYEMAYLNTMLDNLRRGFIKKFLLDTDGGWVDIVLPSVELKGKQLKGRLDGQDFTLKAYVAPHTIYLQQIGHAPSNKKAEEIADRFFNSLLIEKK</sequence>
<dbReference type="EMBL" id="QJKB01000012">
    <property type="protein sequence ID" value="PXX38502.1"/>
    <property type="molecule type" value="Genomic_DNA"/>
</dbReference>
<keyword evidence="3" id="KW-1185">Reference proteome</keyword>
<evidence type="ECO:0000313" key="3">
    <source>
        <dbReference type="Proteomes" id="UP000247792"/>
    </source>
</evidence>
<evidence type="ECO:0000313" key="2">
    <source>
        <dbReference type="EMBL" id="PXX38502.1"/>
    </source>
</evidence>
<feature type="signal peptide" evidence="1">
    <location>
        <begin position="1"/>
        <end position="25"/>
    </location>
</feature>
<proteinExistence type="predicted"/>
<organism evidence="2 3">
    <name type="scientific">Undibacterium pigrum</name>
    <dbReference type="NCBI Taxonomy" id="401470"/>
    <lineage>
        <taxon>Bacteria</taxon>
        <taxon>Pseudomonadati</taxon>
        <taxon>Pseudomonadota</taxon>
        <taxon>Betaproteobacteria</taxon>
        <taxon>Burkholderiales</taxon>
        <taxon>Oxalobacteraceae</taxon>
        <taxon>Undibacterium</taxon>
    </lineage>
</organism>
<accession>A0A318JDX0</accession>
<comment type="caution">
    <text evidence="2">The sequence shown here is derived from an EMBL/GenBank/DDBJ whole genome shotgun (WGS) entry which is preliminary data.</text>
</comment>
<feature type="chain" id="PRO_5016330966" evidence="1">
    <location>
        <begin position="26"/>
        <end position="187"/>
    </location>
</feature>
<dbReference type="Proteomes" id="UP000247792">
    <property type="component" value="Unassembled WGS sequence"/>
</dbReference>
<evidence type="ECO:0000256" key="1">
    <source>
        <dbReference type="SAM" id="SignalP"/>
    </source>
</evidence>
<reference evidence="2 3" key="1">
    <citation type="submission" date="2018-05" db="EMBL/GenBank/DDBJ databases">
        <title>Genomic Encyclopedia of Type Strains, Phase IV (KMG-IV): sequencing the most valuable type-strain genomes for metagenomic binning, comparative biology and taxonomic classification.</title>
        <authorList>
            <person name="Goeker M."/>
        </authorList>
    </citation>
    <scope>NUCLEOTIDE SEQUENCE [LARGE SCALE GENOMIC DNA]</scope>
    <source>
        <strain evidence="2 3">DSM 19792</strain>
    </source>
</reference>
<name>A0A318JDX0_9BURK</name>
<protein>
    <submittedName>
        <fullName evidence="2">Uncharacterized protein</fullName>
    </submittedName>
</protein>
<keyword evidence="1" id="KW-0732">Signal</keyword>
<dbReference type="AlphaFoldDB" id="A0A318JDX0"/>
<gene>
    <name evidence="2" type="ORF">DFR42_11214</name>
</gene>
<dbReference type="OrthoDB" id="9918745at2"/>